<comment type="caution">
    <text evidence="4">The sequence shown here is derived from an EMBL/GenBank/DDBJ whole genome shotgun (WGS) entry which is preliminary data.</text>
</comment>
<feature type="compositionally biased region" description="Polar residues" evidence="2">
    <location>
        <begin position="100"/>
        <end position="112"/>
    </location>
</feature>
<dbReference type="InterPro" id="IPR009057">
    <property type="entry name" value="Homeodomain-like_sf"/>
</dbReference>
<dbReference type="GO" id="GO:0070898">
    <property type="term" value="P:RNA polymerase III preinitiation complex assembly"/>
    <property type="evidence" value="ECO:0007669"/>
    <property type="project" value="TreeGrafter"/>
</dbReference>
<dbReference type="PANTHER" id="PTHR22929">
    <property type="entry name" value="RNA POLYMERASE III TRANSCRIPTION INITIATION FACTOR B"/>
    <property type="match status" value="1"/>
</dbReference>
<name>A0A1Q3ADB9_ZYGRO</name>
<evidence type="ECO:0000256" key="2">
    <source>
        <dbReference type="SAM" id="MobiDB-lite"/>
    </source>
</evidence>
<feature type="coiled-coil region" evidence="1">
    <location>
        <begin position="302"/>
        <end position="341"/>
    </location>
</feature>
<dbReference type="GO" id="GO:0000995">
    <property type="term" value="F:RNA polymerase III general transcription initiation factor activity"/>
    <property type="evidence" value="ECO:0007669"/>
    <property type="project" value="InterPro"/>
</dbReference>
<accession>A0A1Q3ADB9</accession>
<evidence type="ECO:0000256" key="1">
    <source>
        <dbReference type="SAM" id="Coils"/>
    </source>
</evidence>
<dbReference type="PANTHER" id="PTHR22929:SF0">
    <property type="entry name" value="TRANSCRIPTION FACTOR TFIIIB COMPONENT B'' HOMOLOG"/>
    <property type="match status" value="1"/>
</dbReference>
<sequence>MSSVVNKSGTRFAPKVKPRSVPAAANTAKRPPPIPNTPKPTNNDDTAVDDENNDDEEDQEDSEEDEDADESRENSPDKGALPDNESTQVSSSSVSKTSQPLQTSTQLSIPSTASQRRRSSRLDSLSNASSGRPLFKPNFEDNSNEGRLAGISNNAPLKKIRVTTMPEKDAALQALKRRRMSVRSVATRKPGSAKRIGIVSKIDAPDSDLHTATAVSDPEQKRESSADLFQRTDSLYEKYTIRSLKEIPKDIQDADSERYMIDEQEFTMAELCKPKLPIGTPSENFERAKLAGKIKFQKRQTRRQLRKRAREEFKSLKSLNREEEERELEGRKEAREKLLETEVPEFTQSQSALQLKMGQDGKMIVDEDSTVVDRHRNATFENRQKERVDENPFENLYNSGTYGRNVYTDPWTTEELIKLYKSLSMWGTDFNLIAQLFPYRTRKQIKAKFINEERKHPVIVELALRSRLPADFDQYCLDTKKEIGTVNEFNEKLDQIKARHEEEMKEIEAAKANAKEEDSKNVKNVGVVGKKSSGGFRTDELKAYRKTEVVLGTIDDVRRKKEEEVVEEA</sequence>
<proteinExistence type="predicted"/>
<feature type="region of interest" description="Disordered" evidence="2">
    <location>
        <begin position="1"/>
        <end position="150"/>
    </location>
</feature>
<reference evidence="4 5" key="1">
    <citation type="submission" date="2016-08" db="EMBL/GenBank/DDBJ databases">
        <title>Draft genome sequence of allopolyploid Zygosaccharomyces rouxii.</title>
        <authorList>
            <person name="Watanabe J."/>
            <person name="Uehara K."/>
            <person name="Mogi Y."/>
            <person name="Tsukioka Y."/>
        </authorList>
    </citation>
    <scope>NUCLEOTIDE SEQUENCE [LARGE SCALE GENOMIC DNA]</scope>
    <source>
        <strain evidence="4 5">NBRC 110957</strain>
    </source>
</reference>
<evidence type="ECO:0000313" key="4">
    <source>
        <dbReference type="EMBL" id="GAV53615.1"/>
    </source>
</evidence>
<dbReference type="Proteomes" id="UP000187013">
    <property type="component" value="Unassembled WGS sequence"/>
</dbReference>
<protein>
    <recommendedName>
        <fullName evidence="3">Myb-like domain-containing protein</fullName>
    </recommendedName>
</protein>
<dbReference type="Gene3D" id="1.20.58.1880">
    <property type="match status" value="1"/>
</dbReference>
<dbReference type="EMBL" id="BDGX01000037">
    <property type="protein sequence ID" value="GAV53615.1"/>
    <property type="molecule type" value="Genomic_DNA"/>
</dbReference>
<dbReference type="InterPro" id="IPR017174">
    <property type="entry name" value="Bdp1_fungi"/>
</dbReference>
<dbReference type="Pfam" id="PF15963">
    <property type="entry name" value="Myb_DNA-bind_7"/>
    <property type="match status" value="1"/>
</dbReference>
<dbReference type="AlphaFoldDB" id="A0A1Q3ADB9"/>
<dbReference type="CDD" id="cd00167">
    <property type="entry name" value="SANT"/>
    <property type="match status" value="1"/>
</dbReference>
<dbReference type="PIRSF" id="PIRSF037327">
    <property type="entry name" value="TFIIIB_Bdp1_fun"/>
    <property type="match status" value="1"/>
</dbReference>
<dbReference type="SMART" id="SM00717">
    <property type="entry name" value="SANT"/>
    <property type="match status" value="1"/>
</dbReference>
<dbReference type="OrthoDB" id="272624at2759"/>
<dbReference type="InterPro" id="IPR001005">
    <property type="entry name" value="SANT/Myb"/>
</dbReference>
<dbReference type="GO" id="GO:0001156">
    <property type="term" value="F:TFIIIC-class transcription factor complex binding"/>
    <property type="evidence" value="ECO:0007669"/>
    <property type="project" value="TreeGrafter"/>
</dbReference>
<feature type="coiled-coil region" evidence="1">
    <location>
        <begin position="486"/>
        <end position="520"/>
    </location>
</feature>
<dbReference type="GO" id="GO:0000126">
    <property type="term" value="C:transcription factor TFIIIB complex"/>
    <property type="evidence" value="ECO:0007669"/>
    <property type="project" value="InterPro"/>
</dbReference>
<dbReference type="SUPFAM" id="SSF46689">
    <property type="entry name" value="Homeodomain-like"/>
    <property type="match status" value="1"/>
</dbReference>
<evidence type="ECO:0000259" key="3">
    <source>
        <dbReference type="SMART" id="SM00717"/>
    </source>
</evidence>
<keyword evidence="1" id="KW-0175">Coiled coil</keyword>
<dbReference type="InterPro" id="IPR039467">
    <property type="entry name" value="TFIIIB_B''_Myb"/>
</dbReference>
<feature type="domain" description="Myb-like" evidence="3">
    <location>
        <begin position="407"/>
        <end position="455"/>
    </location>
</feature>
<feature type="compositionally biased region" description="Acidic residues" evidence="2">
    <location>
        <begin position="46"/>
        <end position="70"/>
    </location>
</feature>
<organism evidence="4 5">
    <name type="scientific">Zygosaccharomyces rouxii</name>
    <dbReference type="NCBI Taxonomy" id="4956"/>
    <lineage>
        <taxon>Eukaryota</taxon>
        <taxon>Fungi</taxon>
        <taxon>Dikarya</taxon>
        <taxon>Ascomycota</taxon>
        <taxon>Saccharomycotina</taxon>
        <taxon>Saccharomycetes</taxon>
        <taxon>Saccharomycetales</taxon>
        <taxon>Saccharomycetaceae</taxon>
        <taxon>Zygosaccharomyces</taxon>
    </lineage>
</organism>
<feature type="compositionally biased region" description="Low complexity" evidence="2">
    <location>
        <begin position="86"/>
        <end position="99"/>
    </location>
</feature>
<evidence type="ECO:0000313" key="5">
    <source>
        <dbReference type="Proteomes" id="UP000187013"/>
    </source>
</evidence>
<gene>
    <name evidence="4" type="ORF">ZYGR_0AK01170</name>
</gene>